<name>A0ABT3ZM02_9BURK</name>
<keyword evidence="1" id="KW-0472">Membrane</keyword>
<dbReference type="Proteomes" id="UP001082899">
    <property type="component" value="Unassembled WGS sequence"/>
</dbReference>
<keyword evidence="1" id="KW-1133">Transmembrane helix</keyword>
<proteinExistence type="predicted"/>
<gene>
    <name evidence="2" type="ORF">OVY01_06955</name>
</gene>
<evidence type="ECO:0000256" key="1">
    <source>
        <dbReference type="SAM" id="Phobius"/>
    </source>
</evidence>
<organism evidence="2 3">
    <name type="scientific">Robbsia betulipollinis</name>
    <dbReference type="NCBI Taxonomy" id="2981849"/>
    <lineage>
        <taxon>Bacteria</taxon>
        <taxon>Pseudomonadati</taxon>
        <taxon>Pseudomonadota</taxon>
        <taxon>Betaproteobacteria</taxon>
        <taxon>Burkholderiales</taxon>
        <taxon>Burkholderiaceae</taxon>
        <taxon>Robbsia</taxon>
    </lineage>
</organism>
<evidence type="ECO:0000313" key="2">
    <source>
        <dbReference type="EMBL" id="MCY0386975.1"/>
    </source>
</evidence>
<dbReference type="EMBL" id="JAPMXC010000001">
    <property type="protein sequence ID" value="MCY0386975.1"/>
    <property type="molecule type" value="Genomic_DNA"/>
</dbReference>
<evidence type="ECO:0000313" key="3">
    <source>
        <dbReference type="Proteomes" id="UP001082899"/>
    </source>
</evidence>
<reference evidence="2" key="1">
    <citation type="submission" date="2022-11" db="EMBL/GenBank/DDBJ databases">
        <title>Robbsia betulipollinis sp. nov., isolated from pollen of birch (Betula pendula).</title>
        <authorList>
            <person name="Shi H."/>
            <person name="Ambika Manirajan B."/>
            <person name="Ratering S."/>
            <person name="Geissler-Plaum R."/>
            <person name="Schnell S."/>
        </authorList>
    </citation>
    <scope>NUCLEOTIDE SEQUENCE</scope>
    <source>
        <strain evidence="2">Bb-Pol-6</strain>
    </source>
</reference>
<protein>
    <submittedName>
        <fullName evidence="2">Uncharacterized protein</fullName>
    </submittedName>
</protein>
<sequence>MQIVFTMSARMIAIVSVCALVLCIVVFIAGMQVGACLDVHVGHAGPAGASAVATGSASSMAAWPAAPASDTSSINHSGE</sequence>
<feature type="transmembrane region" description="Helical" evidence="1">
    <location>
        <begin position="12"/>
        <end position="31"/>
    </location>
</feature>
<dbReference type="RefSeq" id="WP_267846652.1">
    <property type="nucleotide sequence ID" value="NZ_JAPMXC010000001.1"/>
</dbReference>
<keyword evidence="1" id="KW-0812">Transmembrane</keyword>
<comment type="caution">
    <text evidence="2">The sequence shown here is derived from an EMBL/GenBank/DDBJ whole genome shotgun (WGS) entry which is preliminary data.</text>
</comment>
<keyword evidence="3" id="KW-1185">Reference proteome</keyword>
<accession>A0ABT3ZM02</accession>